<evidence type="ECO:0000313" key="1">
    <source>
        <dbReference type="EMBL" id="EXA48019.1"/>
    </source>
</evidence>
<sequence length="59" mass="6459">MTRPRVNQKALPSSGPCLLIPVYKLHQGKEANKGSRPPATVQPKPLAPSTWLLGHVMFL</sequence>
<reference evidence="1" key="1">
    <citation type="submission" date="2011-10" db="EMBL/GenBank/DDBJ databases">
        <title>The Genome Sequence of Fusarium oxysporum HDV247.</title>
        <authorList>
            <consortium name="The Broad Institute Genome Sequencing Platform"/>
            <person name="Ma L.-J."/>
            <person name="Gale L.R."/>
            <person name="Schwartz D.C."/>
            <person name="Zhou S."/>
            <person name="Corby-Kistler H."/>
            <person name="Young S.K."/>
            <person name="Zeng Q."/>
            <person name="Gargeya S."/>
            <person name="Fitzgerald M."/>
            <person name="Haas B."/>
            <person name="Abouelleil A."/>
            <person name="Alvarado L."/>
            <person name="Arachchi H.M."/>
            <person name="Berlin A."/>
            <person name="Brown A."/>
            <person name="Chapman S.B."/>
            <person name="Chen Z."/>
            <person name="Dunbar C."/>
            <person name="Freedman E."/>
            <person name="Gearin G."/>
            <person name="Goldberg J."/>
            <person name="Griggs A."/>
            <person name="Gujja S."/>
            <person name="Heiman D."/>
            <person name="Howarth C."/>
            <person name="Larson L."/>
            <person name="Lui A."/>
            <person name="MacDonald P.J.P."/>
            <person name="Montmayeur A."/>
            <person name="Murphy C."/>
            <person name="Neiman D."/>
            <person name="Pearson M."/>
            <person name="Priest M."/>
            <person name="Roberts A."/>
            <person name="Saif S."/>
            <person name="Shea T."/>
            <person name="Shenoy N."/>
            <person name="Sisk P."/>
            <person name="Stolte C."/>
            <person name="Sykes S."/>
            <person name="Wortman J."/>
            <person name="Nusbaum C."/>
            <person name="Birren B."/>
        </authorList>
    </citation>
    <scope>NUCLEOTIDE SEQUENCE [LARGE SCALE GENOMIC DNA]</scope>
    <source>
        <strain evidence="1">HDV247</strain>
    </source>
</reference>
<dbReference type="HOGENOM" id="CLU_2960820_0_0_1"/>
<gene>
    <name evidence="1" type="ORF">FOVG_04912</name>
</gene>
<name>W9PS29_FUSOX</name>
<accession>W9PS29</accession>
<dbReference type="EMBL" id="JH650970">
    <property type="protein sequence ID" value="EXA48019.1"/>
    <property type="molecule type" value="Genomic_DNA"/>
</dbReference>
<proteinExistence type="predicted"/>
<dbReference type="AlphaFoldDB" id="W9PS29"/>
<organism evidence="1">
    <name type="scientific">Fusarium oxysporum f. sp. pisi HDV247</name>
    <dbReference type="NCBI Taxonomy" id="1080344"/>
    <lineage>
        <taxon>Eukaryota</taxon>
        <taxon>Fungi</taxon>
        <taxon>Dikarya</taxon>
        <taxon>Ascomycota</taxon>
        <taxon>Pezizomycotina</taxon>
        <taxon>Sordariomycetes</taxon>
        <taxon>Hypocreomycetidae</taxon>
        <taxon>Hypocreales</taxon>
        <taxon>Nectriaceae</taxon>
        <taxon>Fusarium</taxon>
        <taxon>Fusarium oxysporum species complex</taxon>
    </lineage>
</organism>
<reference evidence="1" key="2">
    <citation type="submission" date="2012-05" db="EMBL/GenBank/DDBJ databases">
        <title>Annotation of the Genome Sequence of Fusarium oxysporum HDV247.</title>
        <authorList>
            <consortium name="The Broad Institute Genomics Platform"/>
            <person name="Ma L.-J."/>
            <person name="Corby-Kistler H."/>
            <person name="Broz K."/>
            <person name="Gale L.R."/>
            <person name="Jonkers W."/>
            <person name="O'Donnell K."/>
            <person name="Ploetz R."/>
            <person name="Steinberg C."/>
            <person name="Schwartz D.C."/>
            <person name="VanEtten H."/>
            <person name="Zhou S."/>
            <person name="Young S.K."/>
            <person name="Zeng Q."/>
            <person name="Gargeya S."/>
            <person name="Fitzgerald M."/>
            <person name="Abouelleil A."/>
            <person name="Alvarado L."/>
            <person name="Chapman S.B."/>
            <person name="Gainer-Dewar J."/>
            <person name="Goldberg J."/>
            <person name="Griggs A."/>
            <person name="Gujja S."/>
            <person name="Hansen M."/>
            <person name="Howarth C."/>
            <person name="Imamovic A."/>
            <person name="Ireland A."/>
            <person name="Larimer J."/>
            <person name="McCowan C."/>
            <person name="Murphy C."/>
            <person name="Pearson M."/>
            <person name="Poon T.W."/>
            <person name="Priest M."/>
            <person name="Roberts A."/>
            <person name="Saif S."/>
            <person name="Shea T."/>
            <person name="Sykes S."/>
            <person name="Wortman J."/>
            <person name="Nusbaum C."/>
            <person name="Birren B."/>
        </authorList>
    </citation>
    <scope>NUCLEOTIDE SEQUENCE</scope>
    <source>
        <strain evidence="1">HDV247</strain>
    </source>
</reference>
<dbReference type="Proteomes" id="UP000030751">
    <property type="component" value="Unassembled WGS sequence"/>
</dbReference>
<protein>
    <submittedName>
        <fullName evidence="1">Uncharacterized protein</fullName>
    </submittedName>
</protein>